<dbReference type="GeneTree" id="ENSGT01110000271751"/>
<protein>
    <submittedName>
        <fullName evidence="1">Uncharacterized protein</fullName>
    </submittedName>
</protein>
<organism evidence="1 2">
    <name type="scientific">Ursus americanus</name>
    <name type="common">American black bear</name>
    <name type="synonym">Euarctos americanus</name>
    <dbReference type="NCBI Taxonomy" id="9643"/>
    <lineage>
        <taxon>Eukaryota</taxon>
        <taxon>Metazoa</taxon>
        <taxon>Chordata</taxon>
        <taxon>Craniata</taxon>
        <taxon>Vertebrata</taxon>
        <taxon>Euteleostomi</taxon>
        <taxon>Mammalia</taxon>
        <taxon>Eutheria</taxon>
        <taxon>Laurasiatheria</taxon>
        <taxon>Carnivora</taxon>
        <taxon>Caniformia</taxon>
        <taxon>Ursidae</taxon>
        <taxon>Ursus</taxon>
    </lineage>
</organism>
<dbReference type="Ensembl" id="ENSUAMT00000018235.1">
    <property type="protein sequence ID" value="ENSUAMP00000016280.1"/>
    <property type="gene ID" value="ENSUAMG00000012976.1"/>
</dbReference>
<sequence>MLHSRLISRQILLTNLSRRALPQCSGSPKAGGEEHPTLLLNPLVSRGLVKLTLTVIVATAVPNTATTSLQQGL</sequence>
<dbReference type="AlphaFoldDB" id="A0A452RC55"/>
<evidence type="ECO:0000313" key="2">
    <source>
        <dbReference type="Proteomes" id="UP000291022"/>
    </source>
</evidence>
<proteinExistence type="predicted"/>
<reference evidence="1" key="3">
    <citation type="submission" date="2025-09" db="UniProtKB">
        <authorList>
            <consortium name="Ensembl"/>
        </authorList>
    </citation>
    <scope>IDENTIFICATION</scope>
</reference>
<dbReference type="Proteomes" id="UP000291022">
    <property type="component" value="Unassembled WGS sequence"/>
</dbReference>
<reference evidence="2" key="1">
    <citation type="submission" date="2016-06" db="EMBL/GenBank/DDBJ databases">
        <title>De novo assembly and RNA-Seq shows season-dependent expression and editing in black bear kidneys.</title>
        <authorList>
            <person name="Korstanje R."/>
            <person name="Srivastava A."/>
            <person name="Sarsani V.K."/>
            <person name="Sheehan S.M."/>
            <person name="Seger R.L."/>
            <person name="Barter M.E."/>
            <person name="Lindqvist C."/>
            <person name="Brody L.C."/>
            <person name="Mullikin J.C."/>
        </authorList>
    </citation>
    <scope>NUCLEOTIDE SEQUENCE [LARGE SCALE GENOMIC DNA]</scope>
</reference>
<keyword evidence="2" id="KW-1185">Reference proteome</keyword>
<evidence type="ECO:0000313" key="1">
    <source>
        <dbReference type="Ensembl" id="ENSUAMP00000016280.1"/>
    </source>
</evidence>
<accession>A0A452RC55</accession>
<reference evidence="1" key="2">
    <citation type="submission" date="2025-08" db="UniProtKB">
        <authorList>
            <consortium name="Ensembl"/>
        </authorList>
    </citation>
    <scope>IDENTIFICATION</scope>
</reference>
<name>A0A452RC55_URSAM</name>